<keyword evidence="1" id="KW-0812">Transmembrane</keyword>
<feature type="transmembrane region" description="Helical" evidence="1">
    <location>
        <begin position="156"/>
        <end position="174"/>
    </location>
</feature>
<keyword evidence="1" id="KW-1133">Transmembrane helix</keyword>
<comment type="caution">
    <text evidence="2">The sequence shown here is derived from an EMBL/GenBank/DDBJ whole genome shotgun (WGS) entry which is preliminary data.</text>
</comment>
<feature type="transmembrane region" description="Helical" evidence="1">
    <location>
        <begin position="47"/>
        <end position="69"/>
    </location>
</feature>
<keyword evidence="1" id="KW-0472">Membrane</keyword>
<feature type="transmembrane region" description="Helical" evidence="1">
    <location>
        <begin position="242"/>
        <end position="262"/>
    </location>
</feature>
<sequence length="296" mass="31502">MGPGLECIIAALVLQCVGFLIMLGCDYDALLNTVGKFGISSLEKNRLVYGVSVIVATAAIALSVVGVFINFEDVDTLKATSLATSKVTKAVSINTVTQAVSPVPAFDVYFGTSSMVYSVENAEETVSWDDFICPDPDKDVCPPYYECKDALPKIPPVGYCGVGFGALLMMAMLVRLSSKDGDFVKLASLTLTAVAIALEGQVLVMFLGGCYNDLSKAGKFSILHVEEAGPPTIISGDVSFDFGPGFFCLLGGVVLQFFAFLVNMLTPANTCEYNHISVQLEVSEDKDISVKFDSVP</sequence>
<evidence type="ECO:0000313" key="3">
    <source>
        <dbReference type="Proteomes" id="UP001190700"/>
    </source>
</evidence>
<accession>A0AAE0LGD4</accession>
<keyword evidence="3" id="KW-1185">Reference proteome</keyword>
<reference evidence="2 3" key="1">
    <citation type="journal article" date="2015" name="Genome Biol. Evol.">
        <title>Comparative Genomics of a Bacterivorous Green Alga Reveals Evolutionary Causalities and Consequences of Phago-Mixotrophic Mode of Nutrition.</title>
        <authorList>
            <person name="Burns J.A."/>
            <person name="Paasch A."/>
            <person name="Narechania A."/>
            <person name="Kim E."/>
        </authorList>
    </citation>
    <scope>NUCLEOTIDE SEQUENCE [LARGE SCALE GENOMIC DNA]</scope>
    <source>
        <strain evidence="2 3">PLY_AMNH</strain>
    </source>
</reference>
<protein>
    <submittedName>
        <fullName evidence="2">Uncharacterized protein</fullName>
    </submittedName>
</protein>
<feature type="transmembrane region" description="Helical" evidence="1">
    <location>
        <begin position="186"/>
        <end position="207"/>
    </location>
</feature>
<proteinExistence type="predicted"/>
<evidence type="ECO:0000256" key="1">
    <source>
        <dbReference type="SAM" id="Phobius"/>
    </source>
</evidence>
<name>A0AAE0LGD4_9CHLO</name>
<dbReference type="Proteomes" id="UP001190700">
    <property type="component" value="Unassembled WGS sequence"/>
</dbReference>
<organism evidence="2 3">
    <name type="scientific">Cymbomonas tetramitiformis</name>
    <dbReference type="NCBI Taxonomy" id="36881"/>
    <lineage>
        <taxon>Eukaryota</taxon>
        <taxon>Viridiplantae</taxon>
        <taxon>Chlorophyta</taxon>
        <taxon>Pyramimonadophyceae</taxon>
        <taxon>Pyramimonadales</taxon>
        <taxon>Pyramimonadaceae</taxon>
        <taxon>Cymbomonas</taxon>
    </lineage>
</organism>
<gene>
    <name evidence="2" type="ORF">CYMTET_8573</name>
</gene>
<feature type="transmembrane region" description="Helical" evidence="1">
    <location>
        <begin position="12"/>
        <end position="35"/>
    </location>
</feature>
<evidence type="ECO:0000313" key="2">
    <source>
        <dbReference type="EMBL" id="KAK3283745.1"/>
    </source>
</evidence>
<dbReference type="AlphaFoldDB" id="A0AAE0LGD4"/>
<dbReference type="EMBL" id="LGRX02002664">
    <property type="protein sequence ID" value="KAK3283745.1"/>
    <property type="molecule type" value="Genomic_DNA"/>
</dbReference>